<feature type="region of interest" description="Disordered" evidence="1">
    <location>
        <begin position="228"/>
        <end position="324"/>
    </location>
</feature>
<evidence type="ECO:0008006" key="4">
    <source>
        <dbReference type="Google" id="ProtNLM"/>
    </source>
</evidence>
<dbReference type="eggNOG" id="ENOG5032TE6">
    <property type="taxonomic scope" value="Bacteria"/>
</dbReference>
<gene>
    <name evidence="2" type="ORF">CCYN2B_40065</name>
</gene>
<evidence type="ECO:0000313" key="2">
    <source>
        <dbReference type="EMBL" id="CEN37305.1"/>
    </source>
</evidence>
<feature type="compositionally biased region" description="Basic and acidic residues" evidence="1">
    <location>
        <begin position="236"/>
        <end position="249"/>
    </location>
</feature>
<feature type="compositionally biased region" description="Low complexity" evidence="1">
    <location>
        <begin position="272"/>
        <end position="324"/>
    </location>
</feature>
<keyword evidence="3" id="KW-1185">Reference proteome</keyword>
<dbReference type="PROSITE" id="PS51257">
    <property type="entry name" value="PROKAR_LIPOPROTEIN"/>
    <property type="match status" value="1"/>
</dbReference>
<dbReference type="AlphaFoldDB" id="A0A0B7HDF9"/>
<dbReference type="RefSeq" id="WP_041993057.1">
    <property type="nucleotide sequence ID" value="NZ_CDOD01000034.1"/>
</dbReference>
<sequence length="324" mass="39334">MKTNNKLQRNLAKFLGIFALTALLTSCGSYYVYYNDGIYGELPPERVTIVERYDNYPSRNTSVPQSKYRDYFREKALQYSDTQESFTHFTDVDSYTSDFYTNPERKAYAGWGNNPTQVTVNVYDNNWGYPYHRYNSYWGYGAWYPYDSYYYGYYPYHRNHFNWGFSIGWGNYYNPYWNWYDRYGYYDRGYYPYYGYGYYPYYGGRYYPRYYNDRRYYDRGYYYGNDSRRYSPTVGRRGDNNRYNNDRQRNYSRSYSPNNSDSRSYNRRNDNDYNYNNRNYDNSSRSYSPNRDYNNNSSRSYSPSSNGNSGSRSNGSSGTTRRSY</sequence>
<feature type="compositionally biased region" description="Low complexity" evidence="1">
    <location>
        <begin position="251"/>
        <end position="263"/>
    </location>
</feature>
<protein>
    <recommendedName>
        <fullName evidence="4">Vitellogenin II</fullName>
    </recommendedName>
</protein>
<dbReference type="STRING" id="28189.CCYN74_40218"/>
<reference evidence="3" key="1">
    <citation type="submission" date="2015-01" db="EMBL/GenBank/DDBJ databases">
        <authorList>
            <person name="MANFREDI Pablo"/>
        </authorList>
    </citation>
    <scope>NUCLEOTIDE SEQUENCE [LARGE SCALE GENOMIC DNA]</scope>
    <source>
        <strain evidence="3">Ccyn2B</strain>
    </source>
</reference>
<proteinExistence type="predicted"/>
<accession>A0A0B7HDF9</accession>
<evidence type="ECO:0000313" key="3">
    <source>
        <dbReference type="Proteomes" id="UP000038055"/>
    </source>
</evidence>
<name>A0A0B7HDF9_9FLAO</name>
<dbReference type="EMBL" id="CDOD01000034">
    <property type="protein sequence ID" value="CEN37305.1"/>
    <property type="molecule type" value="Genomic_DNA"/>
</dbReference>
<dbReference type="Proteomes" id="UP000038055">
    <property type="component" value="Unassembled WGS sequence"/>
</dbReference>
<evidence type="ECO:0000256" key="1">
    <source>
        <dbReference type="SAM" id="MobiDB-lite"/>
    </source>
</evidence>
<organism evidence="2 3">
    <name type="scientific">Capnocytophaga cynodegmi</name>
    <dbReference type="NCBI Taxonomy" id="28189"/>
    <lineage>
        <taxon>Bacteria</taxon>
        <taxon>Pseudomonadati</taxon>
        <taxon>Bacteroidota</taxon>
        <taxon>Flavobacteriia</taxon>
        <taxon>Flavobacteriales</taxon>
        <taxon>Flavobacteriaceae</taxon>
        <taxon>Capnocytophaga</taxon>
    </lineage>
</organism>